<dbReference type="PROSITE" id="PS51833">
    <property type="entry name" value="HDOD"/>
    <property type="match status" value="1"/>
</dbReference>
<sequence length="203" mass="22849">FAMGVMKKFDQFKGQVEWDKFWLHSVLVARLTEKVAGAYRPSTGSEYLAGLLHDCGKIFLERFFPDEFEELVATAQHRMCGHVLVEKEYIGVTHAQVGGSICESLQAHIEVIRAVWHHHGPFNIQEGQLDNSKFLAACVSVGDALANYTQANIAGARVMDENVPFDQLPEWHFLNQYQMSYGLELNLEAELASAEEDLKAFSN</sequence>
<dbReference type="PANTHER" id="PTHR33525">
    <property type="match status" value="1"/>
</dbReference>
<organism evidence="2">
    <name type="scientific">marine metagenome</name>
    <dbReference type="NCBI Taxonomy" id="408172"/>
    <lineage>
        <taxon>unclassified sequences</taxon>
        <taxon>metagenomes</taxon>
        <taxon>ecological metagenomes</taxon>
    </lineage>
</organism>
<dbReference type="InterPro" id="IPR013976">
    <property type="entry name" value="HDOD"/>
</dbReference>
<dbReference type="InterPro" id="IPR003607">
    <property type="entry name" value="HD/PDEase_dom"/>
</dbReference>
<feature type="non-terminal residue" evidence="2">
    <location>
        <position position="1"/>
    </location>
</feature>
<evidence type="ECO:0000259" key="1">
    <source>
        <dbReference type="PROSITE" id="PS51833"/>
    </source>
</evidence>
<dbReference type="CDD" id="cd00077">
    <property type="entry name" value="HDc"/>
    <property type="match status" value="1"/>
</dbReference>
<dbReference type="InterPro" id="IPR052340">
    <property type="entry name" value="RNase_Y/CdgJ"/>
</dbReference>
<reference evidence="2" key="1">
    <citation type="submission" date="2018-05" db="EMBL/GenBank/DDBJ databases">
        <authorList>
            <person name="Lanie J.A."/>
            <person name="Ng W.-L."/>
            <person name="Kazmierczak K.M."/>
            <person name="Andrzejewski T.M."/>
            <person name="Davidsen T.M."/>
            <person name="Wayne K.J."/>
            <person name="Tettelin H."/>
            <person name="Glass J.I."/>
            <person name="Rusch D."/>
            <person name="Podicherti R."/>
            <person name="Tsui H.-C.T."/>
            <person name="Winkler M.E."/>
        </authorList>
    </citation>
    <scope>NUCLEOTIDE SEQUENCE</scope>
</reference>
<dbReference type="NCBIfam" id="TIGR00277">
    <property type="entry name" value="HDIG"/>
    <property type="match status" value="1"/>
</dbReference>
<dbReference type="Gene3D" id="1.10.3210.10">
    <property type="entry name" value="Hypothetical protein af1432"/>
    <property type="match status" value="1"/>
</dbReference>
<dbReference type="SUPFAM" id="SSF109604">
    <property type="entry name" value="HD-domain/PDEase-like"/>
    <property type="match status" value="1"/>
</dbReference>
<protein>
    <recommendedName>
        <fullName evidence="1">HDOD domain-containing protein</fullName>
    </recommendedName>
</protein>
<dbReference type="AlphaFoldDB" id="A0A383AB63"/>
<evidence type="ECO:0000313" key="2">
    <source>
        <dbReference type="EMBL" id="SVE04904.1"/>
    </source>
</evidence>
<dbReference type="SMART" id="SM00471">
    <property type="entry name" value="HDc"/>
    <property type="match status" value="1"/>
</dbReference>
<accession>A0A383AB63</accession>
<name>A0A383AB63_9ZZZZ</name>
<gene>
    <name evidence="2" type="ORF">METZ01_LOCUS457758</name>
</gene>
<feature type="domain" description="HDOD" evidence="1">
    <location>
        <begin position="1"/>
        <end position="121"/>
    </location>
</feature>
<proteinExistence type="predicted"/>
<dbReference type="EMBL" id="UINC01190647">
    <property type="protein sequence ID" value="SVE04904.1"/>
    <property type="molecule type" value="Genomic_DNA"/>
</dbReference>
<dbReference type="Pfam" id="PF08668">
    <property type="entry name" value="HDOD"/>
    <property type="match status" value="1"/>
</dbReference>
<dbReference type="InterPro" id="IPR006675">
    <property type="entry name" value="HDIG_dom"/>
</dbReference>
<dbReference type="PANTHER" id="PTHR33525:SF3">
    <property type="entry name" value="RIBONUCLEASE Y"/>
    <property type="match status" value="1"/>
</dbReference>